<dbReference type="InterPro" id="IPR009506">
    <property type="entry name" value="YjiS-like"/>
</dbReference>
<dbReference type="Pfam" id="PF06568">
    <property type="entry name" value="YjiS-like"/>
    <property type="match status" value="1"/>
</dbReference>
<evidence type="ECO:0000313" key="2">
    <source>
        <dbReference type="EMBL" id="SDL19600.1"/>
    </source>
</evidence>
<evidence type="ECO:0000313" key="3">
    <source>
        <dbReference type="Proteomes" id="UP000198654"/>
    </source>
</evidence>
<keyword evidence="3" id="KW-1185">Reference proteome</keyword>
<feature type="domain" description="YjiS-like" evidence="1">
    <location>
        <begin position="13"/>
        <end position="43"/>
    </location>
</feature>
<evidence type="ECO:0000259" key="1">
    <source>
        <dbReference type="Pfam" id="PF06568"/>
    </source>
</evidence>
<dbReference type="EMBL" id="FNGI01000002">
    <property type="protein sequence ID" value="SDL19600.1"/>
    <property type="molecule type" value="Genomic_DNA"/>
</dbReference>
<name>A0A1G9I2Y1_9GAMM</name>
<reference evidence="2 3" key="1">
    <citation type="submission" date="2016-10" db="EMBL/GenBank/DDBJ databases">
        <authorList>
            <person name="de Groot N.N."/>
        </authorList>
    </citation>
    <scope>NUCLEOTIDE SEQUENCE [LARGE SCALE GENOMIC DNA]</scope>
    <source>
        <strain evidence="2 3">DSM 14789</strain>
    </source>
</reference>
<sequence>MILSGFFRRLRVTLKALRRNRDSVRTLSHLDAHLLKDIGLHVEQGIVRPLYPENDVIYEPVPAPPCTESGLTESREARCDTIPTLCPSCGAPLA</sequence>
<dbReference type="STRING" id="119000.SAMN05661010_01029"/>
<dbReference type="RefSeq" id="WP_089726221.1">
    <property type="nucleotide sequence ID" value="NZ_FNGI01000002.1"/>
</dbReference>
<organism evidence="2 3">
    <name type="scientific">Modicisalibacter muralis</name>
    <dbReference type="NCBI Taxonomy" id="119000"/>
    <lineage>
        <taxon>Bacteria</taxon>
        <taxon>Pseudomonadati</taxon>
        <taxon>Pseudomonadota</taxon>
        <taxon>Gammaproteobacteria</taxon>
        <taxon>Oceanospirillales</taxon>
        <taxon>Halomonadaceae</taxon>
        <taxon>Modicisalibacter</taxon>
    </lineage>
</organism>
<accession>A0A1G9I2Y1</accession>
<dbReference type="AlphaFoldDB" id="A0A1G9I2Y1"/>
<protein>
    <recommendedName>
        <fullName evidence="1">YjiS-like domain-containing protein</fullName>
    </recommendedName>
</protein>
<dbReference type="Proteomes" id="UP000198654">
    <property type="component" value="Unassembled WGS sequence"/>
</dbReference>
<proteinExistence type="predicted"/>
<gene>
    <name evidence="2" type="ORF">SAMN05661010_01029</name>
</gene>
<dbReference type="OrthoDB" id="6170231at2"/>